<proteinExistence type="predicted"/>
<name>A0AAW4VVX4_9FIRM</name>
<sequence>MLDKNANPSTIRVLETMDHETNCFKNSIWYRGEASELHQFYTQYDDMMGNVRFWQSESSNMVDFRKIHSGLPGLIIDTLADITFSDVGEFEFNNDEAKEIWEEIEKELPKNFFKNAFKKAMVLGDGAIRFVYHPNEGKYPIAEFYPANRVDFVYKHGKINKIIFKIPYLIDDREFILYEIHTEYGYSYMLTNDVGKRVSVMDYPEFRGLKSFKKSEKGFMCVPVILGESSKYEGRGKSLFDGKDDSFDAFDEAYSQIIEASRDNRTKQYIPEQMIPKDPTTGETLKPNPFDGRFIKVKGPTGTEGVAPTIDVENPEMDYEGLMMAYTTTLDACLQGLISPSTLGIDVKKLDNAEAQREKEKATLYTRSRIIEVAEKVIPQVVAVALELYDLANERPKQEYEVNVQFGEYANPSFEATVETIGKAKQYKIMSNERIVDELYGDTMDEDEKKKEIERLNAMDGYEVAEPIAASFDDIGNY</sequence>
<comment type="caution">
    <text evidence="1">The sequence shown here is derived from an EMBL/GenBank/DDBJ whole genome shotgun (WGS) entry which is preliminary data.</text>
</comment>
<dbReference type="AlphaFoldDB" id="A0AAW4VVX4"/>
<gene>
    <name evidence="1" type="ORF">LJD69_07280</name>
</gene>
<evidence type="ECO:0000313" key="1">
    <source>
        <dbReference type="EMBL" id="MCB8610395.1"/>
    </source>
</evidence>
<dbReference type="EMBL" id="JAJDKZ010000017">
    <property type="protein sequence ID" value="MCB8610395.1"/>
    <property type="molecule type" value="Genomic_DNA"/>
</dbReference>
<dbReference type="InterPro" id="IPR021145">
    <property type="entry name" value="Portal_protein_SPP1_Gp6-like"/>
</dbReference>
<organism evidence="1 2">
    <name type="scientific">Faecalibacillus faecis</name>
    <dbReference type="NCBI Taxonomy" id="1982628"/>
    <lineage>
        <taxon>Bacteria</taxon>
        <taxon>Bacillati</taxon>
        <taxon>Bacillota</taxon>
        <taxon>Erysipelotrichia</taxon>
        <taxon>Erysipelotrichales</taxon>
        <taxon>Coprobacillaceae</taxon>
        <taxon>Faecalibacillus</taxon>
    </lineage>
</organism>
<dbReference type="RefSeq" id="WP_227279604.1">
    <property type="nucleotide sequence ID" value="NZ_JAJDKR010000016.1"/>
</dbReference>
<dbReference type="Proteomes" id="UP001198439">
    <property type="component" value="Unassembled WGS sequence"/>
</dbReference>
<accession>A0AAW4VVX4</accession>
<protein>
    <submittedName>
        <fullName evidence="1">Phage portal protein</fullName>
    </submittedName>
</protein>
<reference evidence="1" key="1">
    <citation type="submission" date="2021-10" db="EMBL/GenBank/DDBJ databases">
        <title>Collection of gut derived symbiotic bacterial strains cultured from healthy donors.</title>
        <authorList>
            <person name="Lin H."/>
            <person name="Littmann E."/>
            <person name="Kohout C."/>
            <person name="Pamer E.G."/>
        </authorList>
    </citation>
    <scope>NUCLEOTIDE SEQUENCE</scope>
    <source>
        <strain evidence="1">DFI.4.48</strain>
    </source>
</reference>
<dbReference type="Pfam" id="PF05133">
    <property type="entry name" value="SPP1_portal"/>
    <property type="match status" value="1"/>
</dbReference>
<evidence type="ECO:0000313" key="2">
    <source>
        <dbReference type="Proteomes" id="UP001198439"/>
    </source>
</evidence>